<protein>
    <submittedName>
        <fullName evidence="1">Uncharacterized protein</fullName>
    </submittedName>
</protein>
<reference evidence="1" key="1">
    <citation type="submission" date="2016-05" db="EMBL/GenBank/DDBJ databases">
        <authorList>
            <person name="Lavstsen T."/>
            <person name="Jespersen J.S."/>
        </authorList>
    </citation>
    <scope>NUCLEOTIDE SEQUENCE</scope>
    <source>
        <tissue evidence="1">Brain</tissue>
    </source>
</reference>
<gene>
    <name evidence="1" type="primary">Nfu_g_1_024608</name>
</gene>
<organism evidence="1">
    <name type="scientific">Nothobranchius rachovii</name>
    <name type="common">bluefin notho</name>
    <dbReference type="NCBI Taxonomy" id="451742"/>
    <lineage>
        <taxon>Eukaryota</taxon>
        <taxon>Metazoa</taxon>
        <taxon>Chordata</taxon>
        <taxon>Craniata</taxon>
        <taxon>Vertebrata</taxon>
        <taxon>Euteleostomi</taxon>
        <taxon>Actinopterygii</taxon>
        <taxon>Neopterygii</taxon>
        <taxon>Teleostei</taxon>
        <taxon>Neoteleostei</taxon>
        <taxon>Acanthomorphata</taxon>
        <taxon>Ovalentaria</taxon>
        <taxon>Atherinomorphae</taxon>
        <taxon>Cyprinodontiformes</taxon>
        <taxon>Nothobranchiidae</taxon>
        <taxon>Nothobranchius</taxon>
    </lineage>
</organism>
<dbReference type="EMBL" id="HAEH01020731">
    <property type="protein sequence ID" value="SBS11255.1"/>
    <property type="molecule type" value="Transcribed_RNA"/>
</dbReference>
<sequence length="66" mass="7463">MAKKHAEELERVKREVQQAVAIICGSSLIKRLADKPPMQQLTRSLSFCVPQLLLCPVNACFRKLVK</sequence>
<proteinExistence type="predicted"/>
<name>A0A1A8RYP1_9TELE</name>
<accession>A0A1A8RYP1</accession>
<evidence type="ECO:0000313" key="1">
    <source>
        <dbReference type="EMBL" id="SBS11255.1"/>
    </source>
</evidence>
<reference evidence="1" key="2">
    <citation type="submission" date="2016-06" db="EMBL/GenBank/DDBJ databases">
        <title>The genome of a short-lived fish provides insights into sex chromosome evolution and the genetic control of aging.</title>
        <authorList>
            <person name="Reichwald K."/>
            <person name="Felder M."/>
            <person name="Petzold A."/>
            <person name="Koch P."/>
            <person name="Groth M."/>
            <person name="Platzer M."/>
        </authorList>
    </citation>
    <scope>NUCLEOTIDE SEQUENCE</scope>
    <source>
        <tissue evidence="1">Brain</tissue>
    </source>
</reference>
<dbReference type="AlphaFoldDB" id="A0A1A8RYP1"/>